<feature type="domain" description="ABC transmembrane type-2" evidence="7">
    <location>
        <begin position="52"/>
        <end position="287"/>
    </location>
</feature>
<sequence length="290" mass="31167">MSALEPGSAAPTRSGWVSGDVDHAAVAGSARAWGWWYVAEHRIRAMRSYVASWALIGIGSPFLYLMGLGLGLGLLVDANQGSEGVDGVPYLTFLAPALAMATVMQTASQENTYGVFGGFKWFPMFFAMNGTPISAWQIVVGFQVSVLARVVLPLAAFAGVIAVFGIGDGVRALLLLPIGLLLSVAVGFAVMSWVATQTEDRGQLSFIERFVVVPLTLFSGTYFPLETLPLYLQWIGWISPLWHAAELGRVALYGAELAPGMVLVHVLFLVALAAVTCALSIRTFRRRLDR</sequence>
<dbReference type="InterPro" id="IPR013525">
    <property type="entry name" value="ABC2_TM"/>
</dbReference>
<protein>
    <recommendedName>
        <fullName evidence="6">Transport permease protein</fullName>
    </recommendedName>
</protein>
<evidence type="ECO:0000313" key="8">
    <source>
        <dbReference type="EMBL" id="GGN87646.1"/>
    </source>
</evidence>
<reference evidence="9" key="1">
    <citation type="journal article" date="2019" name="Int. J. Syst. Evol. Microbiol.">
        <title>The Global Catalogue of Microorganisms (GCM) 10K type strain sequencing project: providing services to taxonomists for standard genome sequencing and annotation.</title>
        <authorList>
            <consortium name="The Broad Institute Genomics Platform"/>
            <consortium name="The Broad Institute Genome Sequencing Center for Infectious Disease"/>
            <person name="Wu L."/>
            <person name="Ma J."/>
        </authorList>
    </citation>
    <scope>NUCLEOTIDE SEQUENCE [LARGE SCALE GENOMIC DNA]</scope>
    <source>
        <strain evidence="9">CGMCC 1.6960</strain>
    </source>
</reference>
<keyword evidence="5" id="KW-0046">Antibiotic resistance</keyword>
<dbReference type="Pfam" id="PF01061">
    <property type="entry name" value="ABC2_membrane"/>
    <property type="match status" value="1"/>
</dbReference>
<organism evidence="8 9">
    <name type="scientific">Agrococcus terreus</name>
    <dbReference type="NCBI Taxonomy" id="574649"/>
    <lineage>
        <taxon>Bacteria</taxon>
        <taxon>Bacillati</taxon>
        <taxon>Actinomycetota</taxon>
        <taxon>Actinomycetes</taxon>
        <taxon>Micrococcales</taxon>
        <taxon>Microbacteriaceae</taxon>
        <taxon>Agrococcus</taxon>
    </lineage>
</organism>
<comment type="similarity">
    <text evidence="6">Belongs to the ABC-2 integral membrane protein family.</text>
</comment>
<dbReference type="PANTHER" id="PTHR43229">
    <property type="entry name" value="NODULATION PROTEIN J"/>
    <property type="match status" value="1"/>
</dbReference>
<evidence type="ECO:0000256" key="3">
    <source>
        <dbReference type="ARBA" id="ARBA00022989"/>
    </source>
</evidence>
<gene>
    <name evidence="8" type="ORF">GCM10010968_22400</name>
</gene>
<dbReference type="EMBL" id="BMLM01000002">
    <property type="protein sequence ID" value="GGN87646.1"/>
    <property type="molecule type" value="Genomic_DNA"/>
</dbReference>
<name>A0ABQ2KR61_9MICO</name>
<keyword evidence="9" id="KW-1185">Reference proteome</keyword>
<dbReference type="InterPro" id="IPR051784">
    <property type="entry name" value="Nod_factor_ABC_transporter"/>
</dbReference>
<keyword evidence="6" id="KW-1003">Cell membrane</keyword>
<comment type="subcellular location">
    <subcellularLocation>
        <location evidence="6">Cell membrane</location>
        <topology evidence="6">Multi-pass membrane protein</topology>
    </subcellularLocation>
    <subcellularLocation>
        <location evidence="1">Membrane</location>
        <topology evidence="1">Multi-pass membrane protein</topology>
    </subcellularLocation>
</comment>
<evidence type="ECO:0000256" key="2">
    <source>
        <dbReference type="ARBA" id="ARBA00022692"/>
    </source>
</evidence>
<keyword evidence="6" id="KW-0813">Transport</keyword>
<dbReference type="PIRSF" id="PIRSF006648">
    <property type="entry name" value="DrrB"/>
    <property type="match status" value="1"/>
</dbReference>
<keyword evidence="3 6" id="KW-1133">Transmembrane helix</keyword>
<accession>A0ABQ2KR61</accession>
<comment type="caution">
    <text evidence="8">The sequence shown here is derived from an EMBL/GenBank/DDBJ whole genome shotgun (WGS) entry which is preliminary data.</text>
</comment>
<dbReference type="RefSeq" id="WP_188718394.1">
    <property type="nucleotide sequence ID" value="NZ_BAABBD010000003.1"/>
</dbReference>
<evidence type="ECO:0000259" key="7">
    <source>
        <dbReference type="PROSITE" id="PS51012"/>
    </source>
</evidence>
<feature type="transmembrane region" description="Helical" evidence="6">
    <location>
        <begin position="146"/>
        <end position="166"/>
    </location>
</feature>
<keyword evidence="2 6" id="KW-0812">Transmembrane</keyword>
<evidence type="ECO:0000256" key="1">
    <source>
        <dbReference type="ARBA" id="ARBA00004141"/>
    </source>
</evidence>
<dbReference type="PROSITE" id="PS51012">
    <property type="entry name" value="ABC_TM2"/>
    <property type="match status" value="1"/>
</dbReference>
<feature type="transmembrane region" description="Helical" evidence="6">
    <location>
        <begin position="262"/>
        <end position="281"/>
    </location>
</feature>
<feature type="transmembrane region" description="Helical" evidence="6">
    <location>
        <begin position="172"/>
        <end position="194"/>
    </location>
</feature>
<dbReference type="Proteomes" id="UP000626982">
    <property type="component" value="Unassembled WGS sequence"/>
</dbReference>
<dbReference type="PANTHER" id="PTHR43229:SF2">
    <property type="entry name" value="NODULATION PROTEIN J"/>
    <property type="match status" value="1"/>
</dbReference>
<keyword evidence="4 6" id="KW-0472">Membrane</keyword>
<feature type="transmembrane region" description="Helical" evidence="6">
    <location>
        <begin position="88"/>
        <end position="107"/>
    </location>
</feature>
<dbReference type="PRINTS" id="PR00164">
    <property type="entry name" value="ABC2TRNSPORT"/>
</dbReference>
<proteinExistence type="inferred from homology"/>
<evidence type="ECO:0000256" key="6">
    <source>
        <dbReference type="RuleBase" id="RU361157"/>
    </source>
</evidence>
<feature type="transmembrane region" description="Helical" evidence="6">
    <location>
        <begin position="50"/>
        <end position="76"/>
    </location>
</feature>
<dbReference type="InterPro" id="IPR000412">
    <property type="entry name" value="ABC_2_transport"/>
</dbReference>
<evidence type="ECO:0000313" key="9">
    <source>
        <dbReference type="Proteomes" id="UP000626982"/>
    </source>
</evidence>
<feature type="transmembrane region" description="Helical" evidence="6">
    <location>
        <begin position="119"/>
        <end position="139"/>
    </location>
</feature>
<dbReference type="InterPro" id="IPR047817">
    <property type="entry name" value="ABC2_TM_bact-type"/>
</dbReference>
<evidence type="ECO:0000256" key="5">
    <source>
        <dbReference type="ARBA" id="ARBA00023251"/>
    </source>
</evidence>
<evidence type="ECO:0000256" key="4">
    <source>
        <dbReference type="ARBA" id="ARBA00023136"/>
    </source>
</evidence>